<keyword evidence="1" id="KW-0378">Hydrolase</keyword>
<gene>
    <name evidence="1" type="ORF">DWY99_06870</name>
</gene>
<organism evidence="1 2">
    <name type="scientific">[Clostridium] leptum</name>
    <dbReference type="NCBI Taxonomy" id="1535"/>
    <lineage>
        <taxon>Bacteria</taxon>
        <taxon>Bacillati</taxon>
        <taxon>Bacillota</taxon>
        <taxon>Clostridia</taxon>
        <taxon>Eubacteriales</taxon>
        <taxon>Oscillospiraceae</taxon>
        <taxon>Oscillospiraceae incertae sedis</taxon>
    </lineage>
</organism>
<dbReference type="GO" id="GO:0004519">
    <property type="term" value="F:endonuclease activity"/>
    <property type="evidence" value="ECO:0007669"/>
    <property type="project" value="UniProtKB-KW"/>
</dbReference>
<proteinExistence type="predicted"/>
<evidence type="ECO:0000313" key="1">
    <source>
        <dbReference type="EMBL" id="RGQ40920.1"/>
    </source>
</evidence>
<comment type="caution">
    <text evidence="1">The sequence shown here is derived from an EMBL/GenBank/DDBJ whole genome shotgun (WGS) entry which is preliminary data.</text>
</comment>
<dbReference type="EMBL" id="QRTC01000022">
    <property type="protein sequence ID" value="RGQ40920.1"/>
    <property type="molecule type" value="Genomic_DNA"/>
</dbReference>
<protein>
    <submittedName>
        <fullName evidence="1">Restriction endonuclease subunit M</fullName>
    </submittedName>
</protein>
<sequence length="312" mass="37004">MEKLIDISSYPVAQVLDVLLQDKTTKKNIIWATDTYAEFGEEFTDKVQLDANAILRRTDLIRPRIQKSQEAQAQRTRKKAEVFTPAWLCNQMNNHCDEDWFGRSGVFNTENSDHTWTVSEGKIEFPPKKKWQHYVDSRRLEITCGEAPYLVSRYDVSTGELIVPPMWRIGMLDRKLRVVNENTDTYDDWLKWTIRAFEACYGYEYQGDNVLIARINLLLTFTDYYEERWERRPDDKLLRQMANKIAWNIWQMDGLKDTVPLGKPYEEFRQITLFDMFGDMGDEKDDEPEAVPCRIFDWRSKNSTLFKKLKEM</sequence>
<dbReference type="AlphaFoldDB" id="A0A412AXJ4"/>
<accession>A0A412AXJ4</accession>
<dbReference type="Proteomes" id="UP000284751">
    <property type="component" value="Unassembled WGS sequence"/>
</dbReference>
<keyword evidence="1" id="KW-0540">Nuclease</keyword>
<evidence type="ECO:0000313" key="2">
    <source>
        <dbReference type="Proteomes" id="UP000284751"/>
    </source>
</evidence>
<keyword evidence="1" id="KW-0255">Endonuclease</keyword>
<name>A0A412AXJ4_9FIRM</name>
<reference evidence="1 2" key="1">
    <citation type="submission" date="2018-08" db="EMBL/GenBank/DDBJ databases">
        <title>A genome reference for cultivated species of the human gut microbiota.</title>
        <authorList>
            <person name="Zou Y."/>
            <person name="Xue W."/>
            <person name="Luo G."/>
        </authorList>
    </citation>
    <scope>NUCLEOTIDE SEQUENCE [LARGE SCALE GENOMIC DNA]</scope>
    <source>
        <strain evidence="1 2">AF28-26</strain>
    </source>
</reference>